<reference evidence="1 2" key="2">
    <citation type="submission" date="2013-09" db="EMBL/GenBank/DDBJ databases">
        <title>Whole genome comparison of six Crocosphaera watsonii strains with differing phenotypes.</title>
        <authorList>
            <person name="Bench S.R."/>
            <person name="Heller P."/>
            <person name="Frank I."/>
            <person name="Arciniega M."/>
            <person name="Shilova I.N."/>
            <person name="Zehr J.P."/>
        </authorList>
    </citation>
    <scope>NUCLEOTIDE SEQUENCE [LARGE SCALE GENOMIC DNA]</scope>
    <source>
        <strain evidence="1 2">WH 0401</strain>
    </source>
</reference>
<dbReference type="InterPro" id="IPR029060">
    <property type="entry name" value="PIN-like_dom_sf"/>
</dbReference>
<dbReference type="Proteomes" id="UP000018198">
    <property type="component" value="Unassembled WGS sequence"/>
</dbReference>
<dbReference type="Gene3D" id="3.40.50.1010">
    <property type="entry name" value="5'-nuclease"/>
    <property type="match status" value="1"/>
</dbReference>
<dbReference type="SUPFAM" id="SSF88723">
    <property type="entry name" value="PIN domain-like"/>
    <property type="match status" value="1"/>
</dbReference>
<evidence type="ECO:0000313" key="2">
    <source>
        <dbReference type="Proteomes" id="UP000018198"/>
    </source>
</evidence>
<protein>
    <submittedName>
        <fullName evidence="1">Virulence associated protein C</fullName>
    </submittedName>
</protein>
<name>T2J6F8_CROWT</name>
<sequence>MDLRIASIALSKELILLTRNVRDFQQVPKLVIEDWKT</sequence>
<reference evidence="1 2" key="1">
    <citation type="submission" date="2013-01" db="EMBL/GenBank/DDBJ databases">
        <authorList>
            <person name="Bench S."/>
        </authorList>
    </citation>
    <scope>NUCLEOTIDE SEQUENCE [LARGE SCALE GENOMIC DNA]</scope>
    <source>
        <strain evidence="1 2">WH 0401</strain>
    </source>
</reference>
<gene>
    <name evidence="1" type="ORF">CWATWH0401_633</name>
</gene>
<accession>T2J6F8</accession>
<dbReference type="EMBL" id="CAQM01000190">
    <property type="protein sequence ID" value="CCQ60731.1"/>
    <property type="molecule type" value="Genomic_DNA"/>
</dbReference>
<comment type="caution">
    <text evidence="1">The sequence shown here is derived from an EMBL/GenBank/DDBJ whole genome shotgun (WGS) entry which is preliminary data.</text>
</comment>
<dbReference type="AlphaFoldDB" id="T2J6F8"/>
<proteinExistence type="predicted"/>
<evidence type="ECO:0000313" key="1">
    <source>
        <dbReference type="EMBL" id="CCQ60731.1"/>
    </source>
</evidence>
<organism evidence="1 2">
    <name type="scientific">Crocosphaera watsonii WH 0401</name>
    <dbReference type="NCBI Taxonomy" id="555881"/>
    <lineage>
        <taxon>Bacteria</taxon>
        <taxon>Bacillati</taxon>
        <taxon>Cyanobacteriota</taxon>
        <taxon>Cyanophyceae</taxon>
        <taxon>Oscillatoriophycideae</taxon>
        <taxon>Chroococcales</taxon>
        <taxon>Aphanothecaceae</taxon>
        <taxon>Crocosphaera</taxon>
    </lineage>
</organism>